<dbReference type="KEGG" id="ppai:E1956_41340"/>
<dbReference type="PANTHER" id="PTHR43884:SF20">
    <property type="entry name" value="ACYL-COA DEHYDROGENASE FADE28"/>
    <property type="match status" value="1"/>
</dbReference>
<evidence type="ECO:0000256" key="4">
    <source>
        <dbReference type="ARBA" id="ARBA00022827"/>
    </source>
</evidence>
<dbReference type="InterPro" id="IPR037069">
    <property type="entry name" value="AcylCoA_DH/ox_N_sf"/>
</dbReference>
<keyword evidence="3" id="KW-0285">Flavoprotein</keyword>
<comment type="cofactor">
    <cofactor evidence="1">
        <name>FAD</name>
        <dbReference type="ChEBI" id="CHEBI:57692"/>
    </cofactor>
</comment>
<evidence type="ECO:0000313" key="8">
    <source>
        <dbReference type="EMBL" id="QBR03566.1"/>
    </source>
</evidence>
<dbReference type="PANTHER" id="PTHR43884">
    <property type="entry name" value="ACYL-COA DEHYDROGENASE"/>
    <property type="match status" value="1"/>
</dbReference>
<keyword evidence="4" id="KW-0274">FAD</keyword>
<dbReference type="EMBL" id="CP038151">
    <property type="protein sequence ID" value="QBR03566.1"/>
    <property type="molecule type" value="Genomic_DNA"/>
</dbReference>
<dbReference type="SUPFAM" id="SSF56645">
    <property type="entry name" value="Acyl-CoA dehydrogenase NM domain-like"/>
    <property type="match status" value="1"/>
</dbReference>
<sequence>MQRRFFSGCLVLTAILESERNWAALTRRPLEKNMGMRHGDSTGRTAAWPRLLRAGVRSGPARLSANDARTTLDKGEKRMDDMLTASAQTVLADLCTPQFVRGVEAAHDRRAGRELWRQLEALGLLDALVPEAQGGADLPLAEAAGVLFAFGQHALPLPAAHTMIARHLLAAAGVEAPRGPVALAIADSTQRMAFVPYGQVADAVVVETSAGTFLVSLDTACVEKHGEALDATVRFDTRTAHALPARGIAELGALVTAATMAGAMQRVLDMTTGYVNERQSFGGSPGKVQAVQQQLGVMADHVAATRMAAQLGCAAHRSGRQRLASAIAKARASRAAPLVANGAHGLVGAMGIAAGFDLQLYTRRLHAQRLQYGSESFWDEIVGTHALDHWNGVAEGVVGIFDALDEAAMPPPASSQTLASTLHH</sequence>
<reference evidence="8 9" key="1">
    <citation type="submission" date="2019-03" db="EMBL/GenBank/DDBJ databases">
        <title>Paraburkholderia sp. 7MH5, isolated from subtropical forest soil.</title>
        <authorList>
            <person name="Gao Z.-H."/>
            <person name="Qiu L.-H."/>
        </authorList>
    </citation>
    <scope>NUCLEOTIDE SEQUENCE [LARGE SCALE GENOMIC DNA]</scope>
    <source>
        <strain evidence="8 9">7MH5</strain>
    </source>
</reference>
<dbReference type="GO" id="GO:0003995">
    <property type="term" value="F:acyl-CoA dehydrogenase activity"/>
    <property type="evidence" value="ECO:0007669"/>
    <property type="project" value="TreeGrafter"/>
</dbReference>
<keyword evidence="9" id="KW-1185">Reference proteome</keyword>
<dbReference type="InterPro" id="IPR036250">
    <property type="entry name" value="AcylCo_DH-like_C"/>
</dbReference>
<evidence type="ECO:0000256" key="5">
    <source>
        <dbReference type="ARBA" id="ARBA00023002"/>
    </source>
</evidence>
<dbReference type="Proteomes" id="UP000295727">
    <property type="component" value="Chromosome 4"/>
</dbReference>
<evidence type="ECO:0000256" key="1">
    <source>
        <dbReference type="ARBA" id="ARBA00001974"/>
    </source>
</evidence>
<dbReference type="InterPro" id="IPR013786">
    <property type="entry name" value="AcylCoA_DH/ox_N"/>
</dbReference>
<evidence type="ECO:0000259" key="7">
    <source>
        <dbReference type="Pfam" id="PF02771"/>
    </source>
</evidence>
<gene>
    <name evidence="8" type="ORF">E1956_41340</name>
</gene>
<dbReference type="Gene3D" id="1.20.140.10">
    <property type="entry name" value="Butyryl-CoA Dehydrogenase, subunit A, domain 3"/>
    <property type="match status" value="1"/>
</dbReference>
<organism evidence="8 9">
    <name type="scientific">Paraburkholderia pallida</name>
    <dbReference type="NCBI Taxonomy" id="2547399"/>
    <lineage>
        <taxon>Bacteria</taxon>
        <taxon>Pseudomonadati</taxon>
        <taxon>Pseudomonadota</taxon>
        <taxon>Betaproteobacteria</taxon>
        <taxon>Burkholderiales</taxon>
        <taxon>Burkholderiaceae</taxon>
        <taxon>Paraburkholderia</taxon>
    </lineage>
</organism>
<feature type="domain" description="Acyl-CoA dehydrogenase/oxidase C-terminal" evidence="6">
    <location>
        <begin position="252"/>
        <end position="376"/>
    </location>
</feature>
<evidence type="ECO:0000256" key="3">
    <source>
        <dbReference type="ARBA" id="ARBA00022630"/>
    </source>
</evidence>
<accession>A0A4P7D490</accession>
<dbReference type="InterPro" id="IPR009075">
    <property type="entry name" value="AcylCo_DH/oxidase_C"/>
</dbReference>
<protein>
    <submittedName>
        <fullName evidence="8">Acyl-CoA dehydrogenase</fullName>
    </submittedName>
</protein>
<proteinExistence type="inferred from homology"/>
<evidence type="ECO:0000256" key="2">
    <source>
        <dbReference type="ARBA" id="ARBA00009347"/>
    </source>
</evidence>
<dbReference type="GO" id="GO:0050660">
    <property type="term" value="F:flavin adenine dinucleotide binding"/>
    <property type="evidence" value="ECO:0007669"/>
    <property type="project" value="InterPro"/>
</dbReference>
<feature type="domain" description="Acyl-CoA dehydrogenase/oxidase N-terminal" evidence="7">
    <location>
        <begin position="82"/>
        <end position="176"/>
    </location>
</feature>
<dbReference type="SUPFAM" id="SSF47203">
    <property type="entry name" value="Acyl-CoA dehydrogenase C-terminal domain-like"/>
    <property type="match status" value="1"/>
</dbReference>
<dbReference type="Pfam" id="PF00441">
    <property type="entry name" value="Acyl-CoA_dh_1"/>
    <property type="match status" value="1"/>
</dbReference>
<evidence type="ECO:0000313" key="9">
    <source>
        <dbReference type="Proteomes" id="UP000295727"/>
    </source>
</evidence>
<dbReference type="OrthoDB" id="2450120at2"/>
<keyword evidence="5" id="KW-0560">Oxidoreductase</keyword>
<comment type="similarity">
    <text evidence="2">Belongs to the acyl-CoA dehydrogenase family.</text>
</comment>
<dbReference type="InterPro" id="IPR009100">
    <property type="entry name" value="AcylCoA_DH/oxidase_NM_dom_sf"/>
</dbReference>
<dbReference type="Pfam" id="PF02771">
    <property type="entry name" value="Acyl-CoA_dh_N"/>
    <property type="match status" value="1"/>
</dbReference>
<name>A0A4P7D490_9BURK</name>
<dbReference type="Gene3D" id="1.10.540.10">
    <property type="entry name" value="Acyl-CoA dehydrogenase/oxidase, N-terminal domain"/>
    <property type="match status" value="1"/>
</dbReference>
<dbReference type="AlphaFoldDB" id="A0A4P7D490"/>
<evidence type="ECO:0000259" key="6">
    <source>
        <dbReference type="Pfam" id="PF00441"/>
    </source>
</evidence>